<dbReference type="EMBL" id="PEBW01000002">
    <property type="protein sequence ID" value="PTQ52431.1"/>
    <property type="molecule type" value="Genomic_DNA"/>
</dbReference>
<dbReference type="CDD" id="cd02440">
    <property type="entry name" value="AdoMet_MTases"/>
    <property type="match status" value="1"/>
</dbReference>
<accession>A0A2T5G8B1</accession>
<evidence type="ECO:0000256" key="3">
    <source>
        <dbReference type="ARBA" id="ARBA00022691"/>
    </source>
</evidence>
<dbReference type="PANTHER" id="PTHR43464">
    <property type="entry name" value="METHYLTRANSFERASE"/>
    <property type="match status" value="1"/>
</dbReference>
<dbReference type="SUPFAM" id="SSF53335">
    <property type="entry name" value="S-adenosyl-L-methionine-dependent methyltransferases"/>
    <property type="match status" value="1"/>
</dbReference>
<evidence type="ECO:0000256" key="1">
    <source>
        <dbReference type="ARBA" id="ARBA00022603"/>
    </source>
</evidence>
<dbReference type="GO" id="GO:0032259">
    <property type="term" value="P:methylation"/>
    <property type="evidence" value="ECO:0007669"/>
    <property type="project" value="UniProtKB-KW"/>
</dbReference>
<dbReference type="AlphaFoldDB" id="A0A2T5G8B1"/>
<evidence type="ECO:0000313" key="6">
    <source>
        <dbReference type="Proteomes" id="UP000244016"/>
    </source>
</evidence>
<gene>
    <name evidence="5" type="ORF">BLITH_0610</name>
</gene>
<comment type="caution">
    <text evidence="5">The sequence shown here is derived from an EMBL/GenBank/DDBJ whole genome shotgun (WGS) entry which is preliminary data.</text>
</comment>
<keyword evidence="3" id="KW-0949">S-adenosyl-L-methionine</keyword>
<evidence type="ECO:0000259" key="4">
    <source>
        <dbReference type="Pfam" id="PF13649"/>
    </source>
</evidence>
<protein>
    <submittedName>
        <fullName evidence="5">Methyltransferase</fullName>
    </submittedName>
</protein>
<evidence type="ECO:0000313" key="5">
    <source>
        <dbReference type="EMBL" id="PTQ52431.1"/>
    </source>
</evidence>
<dbReference type="InterPro" id="IPR041698">
    <property type="entry name" value="Methyltransf_25"/>
</dbReference>
<dbReference type="Gene3D" id="3.40.50.150">
    <property type="entry name" value="Vaccinia Virus protein VP39"/>
    <property type="match status" value="1"/>
</dbReference>
<dbReference type="GO" id="GO:0008168">
    <property type="term" value="F:methyltransferase activity"/>
    <property type="evidence" value="ECO:0007669"/>
    <property type="project" value="UniProtKB-KW"/>
</dbReference>
<evidence type="ECO:0000256" key="2">
    <source>
        <dbReference type="ARBA" id="ARBA00022679"/>
    </source>
</evidence>
<keyword evidence="2 5" id="KW-0808">Transferase</keyword>
<proteinExistence type="predicted"/>
<name>A0A2T5G8B1_9BACL</name>
<organism evidence="5 6">
    <name type="scientific">Brockia lithotrophica</name>
    <dbReference type="NCBI Taxonomy" id="933949"/>
    <lineage>
        <taxon>Bacteria</taxon>
        <taxon>Bacillati</taxon>
        <taxon>Bacillota</taxon>
        <taxon>Bacilli</taxon>
        <taxon>Bacillales</taxon>
        <taxon>Bacillales Family X. Incertae Sedis</taxon>
        <taxon>Brockia</taxon>
    </lineage>
</organism>
<feature type="domain" description="Methyltransferase" evidence="4">
    <location>
        <begin position="65"/>
        <end position="146"/>
    </location>
</feature>
<sequence>MTIDEAVFRKLWPGGPARYAEQESFWNRRADEFGRLLEDPERRKRVEDLLAWLRAEGVPHPPARVLDIGCGPGTHAIFLAREGYDVTGVDIAERMVERARAYAERYGVAERAHFVRAIWEELDLDAVGWRGAFDLVFASNTPAIRNADAFLKMVEASRNAGFFSGFVWRRDSLREELEAALGFRPTEDVFREAFDEPRVYAVLNLLWLRGFHPSVTYRRGGWTQRLTVEDAVDRYLQRIVREAGEEAALRKEIRAFLERRADAEGMVTTHVRTKMAWIFWRREDDE</sequence>
<dbReference type="InterPro" id="IPR029063">
    <property type="entry name" value="SAM-dependent_MTases_sf"/>
</dbReference>
<keyword evidence="1 5" id="KW-0489">Methyltransferase</keyword>
<dbReference type="Pfam" id="PF13649">
    <property type="entry name" value="Methyltransf_25"/>
    <property type="match status" value="1"/>
</dbReference>
<dbReference type="Proteomes" id="UP000244016">
    <property type="component" value="Unassembled WGS sequence"/>
</dbReference>
<dbReference type="PANTHER" id="PTHR43464:SF19">
    <property type="entry name" value="UBIQUINONE BIOSYNTHESIS O-METHYLTRANSFERASE, MITOCHONDRIAL"/>
    <property type="match status" value="1"/>
</dbReference>
<reference evidence="5 6" key="1">
    <citation type="submission" date="2017-08" db="EMBL/GenBank/DDBJ databases">
        <title>Burning lignite coal seam in the remote Altai Mountains harbors a hydrogen-driven thermophilic microbial community.</title>
        <authorList>
            <person name="Kadnikov V.V."/>
            <person name="Mardanov A.V."/>
            <person name="Ivasenko D."/>
            <person name="Beletsky A.V."/>
            <person name="Karnachuk O.V."/>
            <person name="Ravin N.V."/>
        </authorList>
    </citation>
    <scope>NUCLEOTIDE SEQUENCE [LARGE SCALE GENOMIC DNA]</scope>
    <source>
        <strain evidence="5">AL31</strain>
    </source>
</reference>